<dbReference type="HOGENOM" id="CLU_718574_0_0_1"/>
<sequence>MSEKFDQFLTFIEELELEEYLPAIIENGFDDWDSLKELTEDLIYKCGICTEEVKVQQIIACIKGAEQYEYQKKAPQQKEQIKEIVRRPNEVSKVDIIKSASKKKDKDVGDNKFLASINVLSITDKNFQYIGEEIRFCQNLKTLHLFSNQLIKLDNLQSLTKLTTLQLDNNFLTKIEGLNTLINLEKLYLNKNRIARLEGLENCSNLREIQINNQQIGDVVFTFDEESMKGIGESLYSIECEKNNIQEIDSFVYLVGLAKLKISNNTIQKFDNLLEPLSSMKYLSELTAKGNPISTIQKYRDRIVLMSKSLQQLDDKKILPSEREFLLNLWRKKHGMLEEKKEDPNEKSKTKIDPSKTLASVEGKMIQAMYTDDQQFKNPQNYQKLNVAKDVRGNQAITGTKHIPKIQSRPSNQFF</sequence>
<dbReference type="Gene3D" id="1.10.150.50">
    <property type="entry name" value="Transcription Factor, Ets-1"/>
    <property type="match status" value="1"/>
</dbReference>
<dbReference type="AlphaFoldDB" id="A4VDJ4"/>
<dbReference type="RefSeq" id="XP_001471398.2">
    <property type="nucleotide sequence ID" value="XM_001471348.2"/>
</dbReference>
<protein>
    <submittedName>
        <fullName evidence="3">Protein phosphatase 1 regulatory subunit, putative</fullName>
    </submittedName>
</protein>
<dbReference type="InterPro" id="IPR025875">
    <property type="entry name" value="Leu-rich_rpt_4"/>
</dbReference>
<dbReference type="InterPro" id="IPR050576">
    <property type="entry name" value="Cilia_flagella_integrity"/>
</dbReference>
<dbReference type="STRING" id="312017.A4VDJ4"/>
<evidence type="ECO:0000313" key="3">
    <source>
        <dbReference type="EMBL" id="EDK31597.2"/>
    </source>
</evidence>
<dbReference type="OrthoDB" id="313431at2759"/>
<dbReference type="SUPFAM" id="SSF47769">
    <property type="entry name" value="SAM/Pointed domain"/>
    <property type="match status" value="1"/>
</dbReference>
<dbReference type="GeneID" id="7845168"/>
<dbReference type="SMART" id="SM00365">
    <property type="entry name" value="LRR_SD22"/>
    <property type="match status" value="4"/>
</dbReference>
<name>A4VDJ4_TETTS</name>
<dbReference type="PANTHER" id="PTHR45973:SF34">
    <property type="entry name" value="PROTEIN PHOSPHATASE 1 REGULATORY SUBUNIT 42"/>
    <property type="match status" value="1"/>
</dbReference>
<evidence type="ECO:0000313" key="4">
    <source>
        <dbReference type="Proteomes" id="UP000009168"/>
    </source>
</evidence>
<dbReference type="Pfam" id="PF12799">
    <property type="entry name" value="LRR_4"/>
    <property type="match status" value="2"/>
</dbReference>
<dbReference type="PANTHER" id="PTHR45973">
    <property type="entry name" value="PROTEIN PHOSPHATASE 1 REGULATORY SUBUNIT SDS22-RELATED"/>
    <property type="match status" value="1"/>
</dbReference>
<reference evidence="4" key="1">
    <citation type="journal article" date="2006" name="PLoS Biol.">
        <title>Macronuclear genome sequence of the ciliate Tetrahymena thermophila, a model eukaryote.</title>
        <authorList>
            <person name="Eisen J.A."/>
            <person name="Coyne R.S."/>
            <person name="Wu M."/>
            <person name="Wu D."/>
            <person name="Thiagarajan M."/>
            <person name="Wortman J.R."/>
            <person name="Badger J.H."/>
            <person name="Ren Q."/>
            <person name="Amedeo P."/>
            <person name="Jones K.M."/>
            <person name="Tallon L.J."/>
            <person name="Delcher A.L."/>
            <person name="Salzberg S.L."/>
            <person name="Silva J.C."/>
            <person name="Haas B.J."/>
            <person name="Majoros W.H."/>
            <person name="Farzad M."/>
            <person name="Carlton J.M."/>
            <person name="Smith R.K. Jr."/>
            <person name="Garg J."/>
            <person name="Pearlman R.E."/>
            <person name="Karrer K.M."/>
            <person name="Sun L."/>
            <person name="Manning G."/>
            <person name="Elde N.C."/>
            <person name="Turkewitz A.P."/>
            <person name="Asai D.J."/>
            <person name="Wilkes D.E."/>
            <person name="Wang Y."/>
            <person name="Cai H."/>
            <person name="Collins K."/>
            <person name="Stewart B.A."/>
            <person name="Lee S.R."/>
            <person name="Wilamowska K."/>
            <person name="Weinberg Z."/>
            <person name="Ruzzo W.L."/>
            <person name="Wloga D."/>
            <person name="Gaertig J."/>
            <person name="Frankel J."/>
            <person name="Tsao C.-C."/>
            <person name="Gorovsky M.A."/>
            <person name="Keeling P.J."/>
            <person name="Waller R.F."/>
            <person name="Patron N.J."/>
            <person name="Cherry J.M."/>
            <person name="Stover N.A."/>
            <person name="Krieger C.J."/>
            <person name="del Toro C."/>
            <person name="Ryder H.F."/>
            <person name="Williamson S.C."/>
            <person name="Barbeau R.A."/>
            <person name="Hamilton E.P."/>
            <person name="Orias E."/>
        </authorList>
    </citation>
    <scope>NUCLEOTIDE SEQUENCE [LARGE SCALE GENOMIC DNA]</scope>
    <source>
        <strain evidence="4">SB210</strain>
    </source>
</reference>
<dbReference type="Gene3D" id="3.80.10.10">
    <property type="entry name" value="Ribonuclease Inhibitor"/>
    <property type="match status" value="2"/>
</dbReference>
<keyword evidence="1" id="KW-0433">Leucine-rich repeat</keyword>
<gene>
    <name evidence="3" type="ORF">TTHERM_00462989</name>
</gene>
<dbReference type="InterPro" id="IPR001611">
    <property type="entry name" value="Leu-rich_rpt"/>
</dbReference>
<dbReference type="InParanoid" id="A4VDJ4"/>
<dbReference type="InterPro" id="IPR032675">
    <property type="entry name" value="LRR_dom_sf"/>
</dbReference>
<organism evidence="3 4">
    <name type="scientific">Tetrahymena thermophila (strain SB210)</name>
    <dbReference type="NCBI Taxonomy" id="312017"/>
    <lineage>
        <taxon>Eukaryota</taxon>
        <taxon>Sar</taxon>
        <taxon>Alveolata</taxon>
        <taxon>Ciliophora</taxon>
        <taxon>Intramacronucleata</taxon>
        <taxon>Oligohymenophorea</taxon>
        <taxon>Hymenostomatida</taxon>
        <taxon>Tetrahymenina</taxon>
        <taxon>Tetrahymenidae</taxon>
        <taxon>Tetrahymena</taxon>
    </lineage>
</organism>
<dbReference type="KEGG" id="tet:TTHERM_00462989"/>
<dbReference type="PROSITE" id="PS51450">
    <property type="entry name" value="LRR"/>
    <property type="match status" value="3"/>
</dbReference>
<proteinExistence type="predicted"/>
<dbReference type="eggNOG" id="KOG0531">
    <property type="taxonomic scope" value="Eukaryota"/>
</dbReference>
<dbReference type="SUPFAM" id="SSF52058">
    <property type="entry name" value="L domain-like"/>
    <property type="match status" value="1"/>
</dbReference>
<evidence type="ECO:0000256" key="2">
    <source>
        <dbReference type="ARBA" id="ARBA00022737"/>
    </source>
</evidence>
<keyword evidence="2" id="KW-0677">Repeat</keyword>
<accession>A4VDJ4</accession>
<dbReference type="CDD" id="cd21340">
    <property type="entry name" value="PPP1R42"/>
    <property type="match status" value="1"/>
</dbReference>
<keyword evidence="4" id="KW-1185">Reference proteome</keyword>
<evidence type="ECO:0000256" key="1">
    <source>
        <dbReference type="ARBA" id="ARBA00022614"/>
    </source>
</evidence>
<dbReference type="InterPro" id="IPR013761">
    <property type="entry name" value="SAM/pointed_sf"/>
</dbReference>
<dbReference type="Proteomes" id="UP000009168">
    <property type="component" value="Unassembled WGS sequence"/>
</dbReference>
<dbReference type="EMBL" id="GG662650">
    <property type="protein sequence ID" value="EDK31597.2"/>
    <property type="molecule type" value="Genomic_DNA"/>
</dbReference>